<keyword evidence="1" id="KW-0175">Coiled coil</keyword>
<organism evidence="3 4">
    <name type="scientific">Zophobas morio</name>
    <dbReference type="NCBI Taxonomy" id="2755281"/>
    <lineage>
        <taxon>Eukaryota</taxon>
        <taxon>Metazoa</taxon>
        <taxon>Ecdysozoa</taxon>
        <taxon>Arthropoda</taxon>
        <taxon>Hexapoda</taxon>
        <taxon>Insecta</taxon>
        <taxon>Pterygota</taxon>
        <taxon>Neoptera</taxon>
        <taxon>Endopterygota</taxon>
        <taxon>Coleoptera</taxon>
        <taxon>Polyphaga</taxon>
        <taxon>Cucujiformia</taxon>
        <taxon>Tenebrionidae</taxon>
        <taxon>Zophobas</taxon>
    </lineage>
</organism>
<dbReference type="AlphaFoldDB" id="A0AA38HIP0"/>
<feature type="compositionally biased region" description="Low complexity" evidence="2">
    <location>
        <begin position="41"/>
        <end position="51"/>
    </location>
</feature>
<accession>A0AA38HIP0</accession>
<keyword evidence="4" id="KW-1185">Reference proteome</keyword>
<feature type="region of interest" description="Disordered" evidence="2">
    <location>
        <begin position="18"/>
        <end position="72"/>
    </location>
</feature>
<comment type="caution">
    <text evidence="3">The sequence shown here is derived from an EMBL/GenBank/DDBJ whole genome shotgun (WGS) entry which is preliminary data.</text>
</comment>
<feature type="coiled-coil region" evidence="1">
    <location>
        <begin position="105"/>
        <end position="168"/>
    </location>
</feature>
<proteinExistence type="predicted"/>
<dbReference type="EMBL" id="JALNTZ010001272">
    <property type="protein sequence ID" value="KAJ3626915.1"/>
    <property type="molecule type" value="Genomic_DNA"/>
</dbReference>
<evidence type="ECO:0000313" key="4">
    <source>
        <dbReference type="Proteomes" id="UP001168821"/>
    </source>
</evidence>
<protein>
    <submittedName>
        <fullName evidence="3">Uncharacterized protein</fullName>
    </submittedName>
</protein>
<gene>
    <name evidence="3" type="ORF">Zmor_004143</name>
</gene>
<sequence length="189" mass="22021">MVDNNDLDKQEFLSEVRNNSRETFGEIPNQSFIRRLKNNEDSNNTTNTKTNLSEKDNVASNPQPEEGSCSEITEEDLKEWEVKLENIFLLAKKRFLATKWLKYNNKELLKEINFIKNEQQKLQKAYCKNTLRIKVFNSVYKNFSAKAKKELNQRLLLIEEEEEEGEARKLAASKGYKFAAEDSVTLSTI</sequence>
<dbReference type="Proteomes" id="UP001168821">
    <property type="component" value="Unassembled WGS sequence"/>
</dbReference>
<evidence type="ECO:0000256" key="1">
    <source>
        <dbReference type="SAM" id="Coils"/>
    </source>
</evidence>
<evidence type="ECO:0000256" key="2">
    <source>
        <dbReference type="SAM" id="MobiDB-lite"/>
    </source>
</evidence>
<evidence type="ECO:0000313" key="3">
    <source>
        <dbReference type="EMBL" id="KAJ3626915.1"/>
    </source>
</evidence>
<reference evidence="3" key="1">
    <citation type="journal article" date="2023" name="G3 (Bethesda)">
        <title>Whole genome assemblies of Zophobas morio and Tenebrio molitor.</title>
        <authorList>
            <person name="Kaur S."/>
            <person name="Stinson S.A."/>
            <person name="diCenzo G.C."/>
        </authorList>
    </citation>
    <scope>NUCLEOTIDE SEQUENCE</scope>
    <source>
        <strain evidence="3">QUZm001</strain>
    </source>
</reference>
<name>A0AA38HIP0_9CUCU</name>